<evidence type="ECO:0000313" key="2">
    <source>
        <dbReference type="EMBL" id="TVT30129.1"/>
    </source>
</evidence>
<feature type="compositionally biased region" description="Gly residues" evidence="1">
    <location>
        <begin position="56"/>
        <end position="77"/>
    </location>
</feature>
<dbReference type="Proteomes" id="UP000320011">
    <property type="component" value="Unassembled WGS sequence"/>
</dbReference>
<organism evidence="2 3">
    <name type="scientific">Amycolatopsis rhizosphaerae</name>
    <dbReference type="NCBI Taxonomy" id="2053003"/>
    <lineage>
        <taxon>Bacteria</taxon>
        <taxon>Bacillati</taxon>
        <taxon>Actinomycetota</taxon>
        <taxon>Actinomycetes</taxon>
        <taxon>Pseudonocardiales</taxon>
        <taxon>Pseudonocardiaceae</taxon>
        <taxon>Amycolatopsis</taxon>
    </lineage>
</organism>
<dbReference type="AlphaFoldDB" id="A0A558B0T3"/>
<proteinExistence type="predicted"/>
<name>A0A558B0T3_9PSEU</name>
<dbReference type="PROSITE" id="PS51257">
    <property type="entry name" value="PROKAR_LIPOPROTEIN"/>
    <property type="match status" value="1"/>
</dbReference>
<reference evidence="2 3" key="2">
    <citation type="submission" date="2019-08" db="EMBL/GenBank/DDBJ databases">
        <title>Amycolatopsis acidicola sp. nov., isolated from peat swamp forest soil.</title>
        <authorList>
            <person name="Srisuk N."/>
        </authorList>
    </citation>
    <scope>NUCLEOTIDE SEQUENCE [LARGE SCALE GENOMIC DNA]</scope>
    <source>
        <strain evidence="2 3">TBRC 6029</strain>
    </source>
</reference>
<dbReference type="RefSeq" id="WP_144592124.1">
    <property type="nucleotide sequence ID" value="NZ_VJWX01000426.1"/>
</dbReference>
<comment type="caution">
    <text evidence="2">The sequence shown here is derived from an EMBL/GenBank/DDBJ whole genome shotgun (WGS) entry which is preliminary data.</text>
</comment>
<dbReference type="EMBL" id="VJWX01000426">
    <property type="protein sequence ID" value="TVT30129.1"/>
    <property type="molecule type" value="Genomic_DNA"/>
</dbReference>
<protein>
    <submittedName>
        <fullName evidence="2">Uncharacterized protein</fullName>
    </submittedName>
</protein>
<evidence type="ECO:0000256" key="1">
    <source>
        <dbReference type="SAM" id="MobiDB-lite"/>
    </source>
</evidence>
<gene>
    <name evidence="2" type="ORF">FNH05_29505</name>
</gene>
<accession>A0A558B0T3</accession>
<feature type="compositionally biased region" description="Low complexity" evidence="1">
    <location>
        <begin position="43"/>
        <end position="55"/>
    </location>
</feature>
<reference evidence="2 3" key="1">
    <citation type="submission" date="2019-07" db="EMBL/GenBank/DDBJ databases">
        <authorList>
            <person name="Duangmal K."/>
            <person name="Teo W.F.A."/>
        </authorList>
    </citation>
    <scope>NUCLEOTIDE SEQUENCE [LARGE SCALE GENOMIC DNA]</scope>
    <source>
        <strain evidence="2 3">TBRC 6029</strain>
    </source>
</reference>
<evidence type="ECO:0000313" key="3">
    <source>
        <dbReference type="Proteomes" id="UP000320011"/>
    </source>
</evidence>
<sequence>MGKREDGLRRVALLTAGIAVVGVAGTTLVACTVPGTQQSSANSTGSGTTQWDGSGQSSGGIGISPGSGAGHGRSGGS</sequence>
<keyword evidence="3" id="KW-1185">Reference proteome</keyword>
<feature type="region of interest" description="Disordered" evidence="1">
    <location>
        <begin position="34"/>
        <end position="77"/>
    </location>
</feature>